<organism evidence="1 2">
    <name type="scientific">Melastoma candidum</name>
    <dbReference type="NCBI Taxonomy" id="119954"/>
    <lineage>
        <taxon>Eukaryota</taxon>
        <taxon>Viridiplantae</taxon>
        <taxon>Streptophyta</taxon>
        <taxon>Embryophyta</taxon>
        <taxon>Tracheophyta</taxon>
        <taxon>Spermatophyta</taxon>
        <taxon>Magnoliopsida</taxon>
        <taxon>eudicotyledons</taxon>
        <taxon>Gunneridae</taxon>
        <taxon>Pentapetalae</taxon>
        <taxon>rosids</taxon>
        <taxon>malvids</taxon>
        <taxon>Myrtales</taxon>
        <taxon>Melastomataceae</taxon>
        <taxon>Melastomatoideae</taxon>
        <taxon>Melastomateae</taxon>
        <taxon>Melastoma</taxon>
    </lineage>
</organism>
<reference evidence="2" key="1">
    <citation type="journal article" date="2023" name="Front. Plant Sci.">
        <title>Chromosomal-level genome assembly of Melastoma candidum provides insights into trichome evolution.</title>
        <authorList>
            <person name="Zhong Y."/>
            <person name="Wu W."/>
            <person name="Sun C."/>
            <person name="Zou P."/>
            <person name="Liu Y."/>
            <person name="Dai S."/>
            <person name="Zhou R."/>
        </authorList>
    </citation>
    <scope>NUCLEOTIDE SEQUENCE [LARGE SCALE GENOMIC DNA]</scope>
</reference>
<protein>
    <submittedName>
        <fullName evidence="1">Uncharacterized protein</fullName>
    </submittedName>
</protein>
<name>A0ACB9QS08_9MYRT</name>
<evidence type="ECO:0000313" key="1">
    <source>
        <dbReference type="EMBL" id="KAI4368331.1"/>
    </source>
</evidence>
<sequence>MDNSLHSGSRRKGQKRKLDDHQQLPPHPSVPHDLDRPSDLASSADGRRALLTEVDAQVSVLEGSGSDRAAVKRATHVLAELAKNEEIVNLIVEGGAVPALVKHLVAPSVEGDRTVSTQFEHEVEKGCAFALGLLAVKPEHQQLIVDCGALPHLIALLKRQKMDGRGIPPLVELLDFADAKVQRAAAGALRTLAFKNDENKNLVCHLHTTCNALPTLILMLRSEDTAIHYEAVGVIGNLVHSSPNIKKEVCCRSFATCDWVAQTLSISNTVPFAMRASERRLCCLVNLQLQIQTARFTLSSEALFSL</sequence>
<comment type="caution">
    <text evidence="1">The sequence shown here is derived from an EMBL/GenBank/DDBJ whole genome shotgun (WGS) entry which is preliminary data.</text>
</comment>
<evidence type="ECO:0000313" key="2">
    <source>
        <dbReference type="Proteomes" id="UP001057402"/>
    </source>
</evidence>
<accession>A0ACB9QS08</accession>
<dbReference type="EMBL" id="CM042884">
    <property type="protein sequence ID" value="KAI4368331.1"/>
    <property type="molecule type" value="Genomic_DNA"/>
</dbReference>
<dbReference type="Proteomes" id="UP001057402">
    <property type="component" value="Chromosome 5"/>
</dbReference>
<keyword evidence="2" id="KW-1185">Reference proteome</keyword>
<proteinExistence type="predicted"/>
<gene>
    <name evidence="1" type="ORF">MLD38_016900</name>
</gene>